<organism evidence="9 10">
    <name type="scientific">Phytophthora cactorum</name>
    <dbReference type="NCBI Taxonomy" id="29920"/>
    <lineage>
        <taxon>Eukaryota</taxon>
        <taxon>Sar</taxon>
        <taxon>Stramenopiles</taxon>
        <taxon>Oomycota</taxon>
        <taxon>Peronosporomycetes</taxon>
        <taxon>Peronosporales</taxon>
        <taxon>Peronosporaceae</taxon>
        <taxon>Phytophthora</taxon>
    </lineage>
</organism>
<evidence type="ECO:0000256" key="1">
    <source>
        <dbReference type="ARBA" id="ARBA00001968"/>
    </source>
</evidence>
<evidence type="ECO:0000256" key="2">
    <source>
        <dbReference type="ARBA" id="ARBA00004123"/>
    </source>
</evidence>
<dbReference type="Pfam" id="PF13359">
    <property type="entry name" value="DDE_Tnp_4"/>
    <property type="match status" value="1"/>
</dbReference>
<dbReference type="GO" id="GO:0004518">
    <property type="term" value="F:nuclease activity"/>
    <property type="evidence" value="ECO:0007669"/>
    <property type="project" value="UniProtKB-KW"/>
</dbReference>
<comment type="subcellular location">
    <subcellularLocation>
        <location evidence="2">Nucleus</location>
    </subcellularLocation>
</comment>
<sequence length="338" mass="38726">MATFSAAFGVVKKKATNRFHVPVNLDVRRMMKDPAWNEWFKLNLRCSQRTFELLCKLLEPHFPPVAYLRYNFETGVACTLFHLGSSDGYREIAAAMGVSKAWCVKAVNKMIRVLCCKCPEYVKVPRSAEEWELIEEGFRIVNGFPWCAGAVDGTLVEIMRHHNSDGWYNYKGQASFNIQAVCDHRKNFLSFDIRPGSWSDSKIWKYSKFVLIILFPDDGKLNDECRLYNFIHSSTKMKIEGAFGLLKERFRVFKKALPEKTISSAVRTVLACMVLPNIMIDFENDGISEFVLRESDGVEGIKQFNESGPTVGDMMASRIGKQKRKEFTKMFMTLPGRN</sequence>
<protein>
    <recommendedName>
        <fullName evidence="8">DDE Tnp4 domain-containing protein</fullName>
    </recommendedName>
</protein>
<dbReference type="VEuPathDB" id="FungiDB:PC110_g4263"/>
<dbReference type="VEuPathDB" id="FungiDB:PC110_g18290"/>
<evidence type="ECO:0000259" key="8">
    <source>
        <dbReference type="Pfam" id="PF13359"/>
    </source>
</evidence>
<dbReference type="GO" id="GO:0005634">
    <property type="term" value="C:nucleus"/>
    <property type="evidence" value="ECO:0007669"/>
    <property type="project" value="UniProtKB-SubCell"/>
</dbReference>
<dbReference type="GO" id="GO:0046872">
    <property type="term" value="F:metal ion binding"/>
    <property type="evidence" value="ECO:0007669"/>
    <property type="project" value="UniProtKB-KW"/>
</dbReference>
<keyword evidence="4" id="KW-0540">Nuclease</keyword>
<evidence type="ECO:0000313" key="9">
    <source>
        <dbReference type="EMBL" id="KAG3214752.1"/>
    </source>
</evidence>
<accession>A0A8T1HUL0</accession>
<proteinExistence type="inferred from homology"/>
<evidence type="ECO:0000256" key="7">
    <source>
        <dbReference type="ARBA" id="ARBA00023242"/>
    </source>
</evidence>
<evidence type="ECO:0000256" key="6">
    <source>
        <dbReference type="ARBA" id="ARBA00022801"/>
    </source>
</evidence>
<dbReference type="InterPro" id="IPR045249">
    <property type="entry name" value="HARBI1-like"/>
</dbReference>
<comment type="similarity">
    <text evidence="3">Belongs to the HARBI1 family.</text>
</comment>
<evidence type="ECO:0000256" key="5">
    <source>
        <dbReference type="ARBA" id="ARBA00022723"/>
    </source>
</evidence>
<gene>
    <name evidence="9" type="ORF">PC129_g14346</name>
</gene>
<reference evidence="9" key="1">
    <citation type="submission" date="2018-05" db="EMBL/GenBank/DDBJ databases">
        <title>Effector identification in a new, highly contiguous assembly of the strawberry crown rot pathogen Phytophthora cactorum.</title>
        <authorList>
            <person name="Armitage A.D."/>
            <person name="Nellist C.F."/>
            <person name="Bates H."/>
            <person name="Vickerstaff R.J."/>
            <person name="Harrison R.J."/>
        </authorList>
    </citation>
    <scope>NUCLEOTIDE SEQUENCE</scope>
    <source>
        <strain evidence="9">P421</strain>
    </source>
</reference>
<dbReference type="AlphaFoldDB" id="A0A8T1HUL0"/>
<evidence type="ECO:0000256" key="3">
    <source>
        <dbReference type="ARBA" id="ARBA00006958"/>
    </source>
</evidence>
<dbReference type="PANTHER" id="PTHR22930">
    <property type="match status" value="1"/>
</dbReference>
<feature type="domain" description="DDE Tnp4" evidence="8">
    <location>
        <begin position="151"/>
        <end position="277"/>
    </location>
</feature>
<evidence type="ECO:0000313" key="10">
    <source>
        <dbReference type="Proteomes" id="UP000760860"/>
    </source>
</evidence>
<comment type="caution">
    <text evidence="9">The sequence shown here is derived from an EMBL/GenBank/DDBJ whole genome shotgun (WGS) entry which is preliminary data.</text>
</comment>
<dbReference type="Proteomes" id="UP000760860">
    <property type="component" value="Unassembled WGS sequence"/>
</dbReference>
<dbReference type="InterPro" id="IPR027806">
    <property type="entry name" value="HARBI1_dom"/>
</dbReference>
<dbReference type="GO" id="GO:0016787">
    <property type="term" value="F:hydrolase activity"/>
    <property type="evidence" value="ECO:0007669"/>
    <property type="project" value="UniProtKB-KW"/>
</dbReference>
<comment type="cofactor">
    <cofactor evidence="1">
        <name>a divalent metal cation</name>
        <dbReference type="ChEBI" id="CHEBI:60240"/>
    </cofactor>
</comment>
<keyword evidence="6" id="KW-0378">Hydrolase</keyword>
<name>A0A8T1HUL0_9STRA</name>
<dbReference type="EMBL" id="RCMV01000612">
    <property type="protein sequence ID" value="KAG3214752.1"/>
    <property type="molecule type" value="Genomic_DNA"/>
</dbReference>
<keyword evidence="7" id="KW-0539">Nucleus</keyword>
<keyword evidence="5" id="KW-0479">Metal-binding</keyword>
<evidence type="ECO:0000256" key="4">
    <source>
        <dbReference type="ARBA" id="ARBA00022722"/>
    </source>
</evidence>
<dbReference type="PANTHER" id="PTHR22930:SF85">
    <property type="entry name" value="GH03217P-RELATED"/>
    <property type="match status" value="1"/>
</dbReference>